<evidence type="ECO:0000313" key="3">
    <source>
        <dbReference type="Proteomes" id="UP000521943"/>
    </source>
</evidence>
<keyword evidence="3" id="KW-1185">Reference proteome</keyword>
<accession>A0A8H6IDZ7</accession>
<comment type="caution">
    <text evidence="2">The sequence shown here is derived from an EMBL/GenBank/DDBJ whole genome shotgun (WGS) entry which is preliminary data.</text>
</comment>
<organism evidence="2 3">
    <name type="scientific">Ephemerocybe angulata</name>
    <dbReference type="NCBI Taxonomy" id="980116"/>
    <lineage>
        <taxon>Eukaryota</taxon>
        <taxon>Fungi</taxon>
        <taxon>Dikarya</taxon>
        <taxon>Basidiomycota</taxon>
        <taxon>Agaricomycotina</taxon>
        <taxon>Agaricomycetes</taxon>
        <taxon>Agaricomycetidae</taxon>
        <taxon>Agaricales</taxon>
        <taxon>Agaricineae</taxon>
        <taxon>Psathyrellaceae</taxon>
        <taxon>Ephemerocybe</taxon>
    </lineage>
</organism>
<dbReference type="AlphaFoldDB" id="A0A8H6IDZ7"/>
<sequence>METNVRHVTGPLPSLRRRLPHPSSKPYNSLFLLLFILPHPYSRFTVMEPTTILSRLPRHPSASSTPPVCLSIVCPFCSAFCVCWLSSWSTALQRSRRQSTHDTLGHTQCPLASLSRCPQLSSLSACSRLSLSTVSICFMFHVLSTYVCLPPLIRDFLPSFPLPHPTQSASPSPIFLLFPISSRLRSPAHPWLPLLHNLYPSSVFAGSEQFRHPYASPKQYALNHLKPHIAALFAGRTLRACVPALPMPHSPSFNQPRLLAPQPYIHMLTLSLFFFVTDTFSPFHFHFISSRLVSSLLNLRRSPFPRLPFSCVCFSLQNRPALNSHYRIRSNARTIDSALHHPLDLIAPAAKRNSVLI</sequence>
<proteinExistence type="predicted"/>
<protein>
    <submittedName>
        <fullName evidence="2">Uncharacterized protein</fullName>
    </submittedName>
</protein>
<gene>
    <name evidence="2" type="ORF">DFP72DRAFT_595396</name>
</gene>
<evidence type="ECO:0000256" key="1">
    <source>
        <dbReference type="SAM" id="MobiDB-lite"/>
    </source>
</evidence>
<evidence type="ECO:0000313" key="2">
    <source>
        <dbReference type="EMBL" id="KAF6762076.1"/>
    </source>
</evidence>
<name>A0A8H6IDZ7_9AGAR</name>
<feature type="region of interest" description="Disordered" evidence="1">
    <location>
        <begin position="1"/>
        <end position="20"/>
    </location>
</feature>
<dbReference type="EMBL" id="JACGCI010000008">
    <property type="protein sequence ID" value="KAF6762076.1"/>
    <property type="molecule type" value="Genomic_DNA"/>
</dbReference>
<reference evidence="2 3" key="1">
    <citation type="submission" date="2020-07" db="EMBL/GenBank/DDBJ databases">
        <title>Comparative genomics of pyrophilous fungi reveals a link between fire events and developmental genes.</title>
        <authorList>
            <consortium name="DOE Joint Genome Institute"/>
            <person name="Steindorff A.S."/>
            <person name="Carver A."/>
            <person name="Calhoun S."/>
            <person name="Stillman K."/>
            <person name="Liu H."/>
            <person name="Lipzen A."/>
            <person name="Pangilinan J."/>
            <person name="Labutti K."/>
            <person name="Bruns T.D."/>
            <person name="Grigoriev I.V."/>
        </authorList>
    </citation>
    <scope>NUCLEOTIDE SEQUENCE [LARGE SCALE GENOMIC DNA]</scope>
    <source>
        <strain evidence="2 3">CBS 144469</strain>
    </source>
</reference>
<dbReference type="Proteomes" id="UP000521943">
    <property type="component" value="Unassembled WGS sequence"/>
</dbReference>